<name>C7PVU0_CATAD</name>
<proteinExistence type="predicted"/>
<keyword evidence="6" id="KW-0269">Exonuclease</keyword>
<feature type="domain" description="PD-(D/E)XK endonuclease-like" evidence="5">
    <location>
        <begin position="58"/>
        <end position="303"/>
    </location>
</feature>
<dbReference type="Proteomes" id="UP000000851">
    <property type="component" value="Chromosome"/>
</dbReference>
<dbReference type="InParanoid" id="C7PVU0"/>
<keyword evidence="1" id="KW-0227">DNA damage</keyword>
<dbReference type="InterPro" id="IPR011604">
    <property type="entry name" value="PDDEXK-like_dom_sf"/>
</dbReference>
<organism evidence="6 7">
    <name type="scientific">Catenulispora acidiphila (strain DSM 44928 / JCM 14897 / NBRC 102108 / NRRL B-24433 / ID139908)</name>
    <dbReference type="NCBI Taxonomy" id="479433"/>
    <lineage>
        <taxon>Bacteria</taxon>
        <taxon>Bacillati</taxon>
        <taxon>Actinomycetota</taxon>
        <taxon>Actinomycetes</taxon>
        <taxon>Catenulisporales</taxon>
        <taxon>Catenulisporaceae</taxon>
        <taxon>Catenulispora</taxon>
    </lineage>
</organism>
<dbReference type="SUPFAM" id="SSF52980">
    <property type="entry name" value="Restriction endonuclease-like"/>
    <property type="match status" value="1"/>
</dbReference>
<dbReference type="Gene3D" id="3.90.320.10">
    <property type="match status" value="1"/>
</dbReference>
<dbReference type="KEGG" id="cai:Caci_2414"/>
<feature type="region of interest" description="Disordered" evidence="4">
    <location>
        <begin position="1"/>
        <end position="21"/>
    </location>
</feature>
<evidence type="ECO:0000313" key="6">
    <source>
        <dbReference type="EMBL" id="ACU71332.1"/>
    </source>
</evidence>
<evidence type="ECO:0000256" key="1">
    <source>
        <dbReference type="ARBA" id="ARBA00022763"/>
    </source>
</evidence>
<feature type="region of interest" description="Disordered" evidence="4">
    <location>
        <begin position="313"/>
        <end position="351"/>
    </location>
</feature>
<evidence type="ECO:0000256" key="3">
    <source>
        <dbReference type="ARBA" id="ARBA00023204"/>
    </source>
</evidence>
<feature type="compositionally biased region" description="Low complexity" evidence="4">
    <location>
        <begin position="328"/>
        <end position="339"/>
    </location>
</feature>
<evidence type="ECO:0000256" key="4">
    <source>
        <dbReference type="SAM" id="MobiDB-lite"/>
    </source>
</evidence>
<dbReference type="EMBL" id="CP001700">
    <property type="protein sequence ID" value="ACU71332.1"/>
    <property type="molecule type" value="Genomic_DNA"/>
</dbReference>
<feature type="compositionally biased region" description="Polar residues" evidence="4">
    <location>
        <begin position="340"/>
        <end position="351"/>
    </location>
</feature>
<keyword evidence="6" id="KW-0378">Hydrolase</keyword>
<dbReference type="RefSeq" id="WP_012786625.1">
    <property type="nucleotide sequence ID" value="NC_013131.1"/>
</dbReference>
<dbReference type="InterPro" id="IPR038726">
    <property type="entry name" value="PDDEXK_AddAB-type"/>
</dbReference>
<dbReference type="Pfam" id="PF12705">
    <property type="entry name" value="PDDEXK_1"/>
    <property type="match status" value="1"/>
</dbReference>
<keyword evidence="2" id="KW-0347">Helicase</keyword>
<reference evidence="6 7" key="1">
    <citation type="journal article" date="2009" name="Stand. Genomic Sci.">
        <title>Complete genome sequence of Catenulispora acidiphila type strain (ID 139908).</title>
        <authorList>
            <person name="Copeland A."/>
            <person name="Lapidus A."/>
            <person name="Glavina Del Rio T."/>
            <person name="Nolan M."/>
            <person name="Lucas S."/>
            <person name="Chen F."/>
            <person name="Tice H."/>
            <person name="Cheng J.F."/>
            <person name="Bruce D."/>
            <person name="Goodwin L."/>
            <person name="Pitluck S."/>
            <person name="Mikhailova N."/>
            <person name="Pati A."/>
            <person name="Ivanova N."/>
            <person name="Mavromatis K."/>
            <person name="Chen A."/>
            <person name="Palaniappan K."/>
            <person name="Chain P."/>
            <person name="Land M."/>
            <person name="Hauser L."/>
            <person name="Chang Y.J."/>
            <person name="Jeffries C.D."/>
            <person name="Chertkov O."/>
            <person name="Brettin T."/>
            <person name="Detter J.C."/>
            <person name="Han C."/>
            <person name="Ali Z."/>
            <person name="Tindall B.J."/>
            <person name="Goker M."/>
            <person name="Bristow J."/>
            <person name="Eisen J.A."/>
            <person name="Markowitz V."/>
            <person name="Hugenholtz P."/>
            <person name="Kyrpides N.C."/>
            <person name="Klenk H.P."/>
        </authorList>
    </citation>
    <scope>NUCLEOTIDE SEQUENCE [LARGE SCALE GENOMIC DNA]</scope>
    <source>
        <strain evidence="7">DSM 44928 / JCM 14897 / NBRC 102108 / NRRL B-24433 / ID139908</strain>
    </source>
</reference>
<accession>C7PVU0</accession>
<dbReference type="InterPro" id="IPR011335">
    <property type="entry name" value="Restrct_endonuc-II-like"/>
</dbReference>
<keyword evidence="3" id="KW-0234">DNA repair</keyword>
<dbReference type="GO" id="GO:0006281">
    <property type="term" value="P:DNA repair"/>
    <property type="evidence" value="ECO:0007669"/>
    <property type="project" value="UniProtKB-KW"/>
</dbReference>
<evidence type="ECO:0000259" key="5">
    <source>
        <dbReference type="Pfam" id="PF12705"/>
    </source>
</evidence>
<dbReference type="STRING" id="479433.Caci_2414"/>
<dbReference type="GO" id="GO:0004386">
    <property type="term" value="F:helicase activity"/>
    <property type="evidence" value="ECO:0007669"/>
    <property type="project" value="UniProtKB-KW"/>
</dbReference>
<sequence>MDAMDAPATTGPVTTTAGAPDPVVGAAATVGVPVAATTAVTAPVPVPATTTVNLPMALSPSRAADFMTCPLLFRFRVIDKLPERKSAAATRGTLIHAVLEHLFDLPTGQRTPTSASGMLSPEWERMVQADPELKALAEEAGGDEAWLKGAVDLLERYFRLEDPNRLEPAERELFVHARIADGLLLRGFVDRLDVAPNGALRVVDYKTGRAPGPAFEGKALFQMKFYALVLWKTRGVVPRRLQLMYLGGESQIVTYDPDESDLRATERKVAALWSAIRAAAERGEWRANPSRLCDWCDHKALCPEFGGTPPVLPPVELVEASDAVPGQRGRSAAGTATASDATVSEQSEPED</sequence>
<protein>
    <submittedName>
        <fullName evidence="6">RecB family exonuclease-like protein</fullName>
    </submittedName>
</protein>
<keyword evidence="2" id="KW-0547">Nucleotide-binding</keyword>
<keyword evidence="2" id="KW-0067">ATP-binding</keyword>
<gene>
    <name evidence="6" type="ordered locus">Caci_2414</name>
</gene>
<dbReference type="eggNOG" id="COG2887">
    <property type="taxonomic scope" value="Bacteria"/>
</dbReference>
<keyword evidence="6" id="KW-0540">Nuclease</keyword>
<evidence type="ECO:0000256" key="2">
    <source>
        <dbReference type="ARBA" id="ARBA00022806"/>
    </source>
</evidence>
<dbReference type="AlphaFoldDB" id="C7PVU0"/>
<dbReference type="GO" id="GO:0004527">
    <property type="term" value="F:exonuclease activity"/>
    <property type="evidence" value="ECO:0007669"/>
    <property type="project" value="UniProtKB-KW"/>
</dbReference>
<dbReference type="HOGENOM" id="CLU_049030_0_0_11"/>
<keyword evidence="7" id="KW-1185">Reference proteome</keyword>
<evidence type="ECO:0000313" key="7">
    <source>
        <dbReference type="Proteomes" id="UP000000851"/>
    </source>
</evidence>